<dbReference type="RefSeq" id="WP_067702812.1">
    <property type="nucleotide sequence ID" value="NZ_LLZH01000310.1"/>
</dbReference>
<dbReference type="Pfam" id="PF00293">
    <property type="entry name" value="NUDIX"/>
    <property type="match status" value="1"/>
</dbReference>
<gene>
    <name evidence="3" type="ORF">ADL15_39445</name>
</gene>
<protein>
    <recommendedName>
        <fullName evidence="2">Nudix hydrolase domain-containing protein</fullName>
    </recommendedName>
</protein>
<dbReference type="AlphaFoldDB" id="A0A117MMN1"/>
<organism evidence="3 4">
    <name type="scientific">Actinoplanes awajinensis subsp. mycoplanecinus</name>
    <dbReference type="NCBI Taxonomy" id="135947"/>
    <lineage>
        <taxon>Bacteria</taxon>
        <taxon>Bacillati</taxon>
        <taxon>Actinomycetota</taxon>
        <taxon>Actinomycetes</taxon>
        <taxon>Micromonosporales</taxon>
        <taxon>Micromonosporaceae</taxon>
        <taxon>Actinoplanes</taxon>
    </lineage>
</organism>
<dbReference type="SUPFAM" id="SSF55811">
    <property type="entry name" value="Nudix"/>
    <property type="match status" value="1"/>
</dbReference>
<accession>A0A117MMN1</accession>
<dbReference type="PROSITE" id="PS51462">
    <property type="entry name" value="NUDIX"/>
    <property type="match status" value="1"/>
</dbReference>
<dbReference type="InterPro" id="IPR015797">
    <property type="entry name" value="NUDIX_hydrolase-like_dom_sf"/>
</dbReference>
<dbReference type="PANTHER" id="PTHR43736">
    <property type="entry name" value="ADP-RIBOSE PYROPHOSPHATASE"/>
    <property type="match status" value="1"/>
</dbReference>
<evidence type="ECO:0000256" key="1">
    <source>
        <dbReference type="ARBA" id="ARBA00005582"/>
    </source>
</evidence>
<dbReference type="Gene3D" id="3.90.79.10">
    <property type="entry name" value="Nucleoside Triphosphate Pyrophosphohydrolase"/>
    <property type="match status" value="1"/>
</dbReference>
<name>A0A117MMN1_9ACTN</name>
<reference evidence="3 4" key="1">
    <citation type="submission" date="2015-10" db="EMBL/GenBank/DDBJ databases">
        <authorList>
            <person name="Gilbert D.G."/>
        </authorList>
    </citation>
    <scope>NUCLEOTIDE SEQUENCE [LARGE SCALE GENOMIC DNA]</scope>
    <source>
        <strain evidence="3 4">NRRL B-16712</strain>
    </source>
</reference>
<dbReference type="OrthoDB" id="9764897at2"/>
<dbReference type="Proteomes" id="UP000053244">
    <property type="component" value="Unassembled WGS sequence"/>
</dbReference>
<sequence length="207" mass="22860">MVKLDPALIDEKCERTTCIDCGSENLTRDAAGLYVCGACGAHRPRAVIITPDIRWWLAADGEYWHQTAGIFVRNDAGEYLLFRRTRFPFGLTIPAGHVEVDEDPAHAARRELLEETSLDARALHHLGDVDIPGDSCRRGADAHRWNCFVTEAGGTQDVVLNQEGISPVWRSLPEMRAATELTLATSFLVNLYDADLRPAAHAPGRGR</sequence>
<comment type="similarity">
    <text evidence="1">Belongs to the Nudix hydrolase family.</text>
</comment>
<evidence type="ECO:0000313" key="3">
    <source>
        <dbReference type="EMBL" id="KUL25794.1"/>
    </source>
</evidence>
<proteinExistence type="inferred from homology"/>
<dbReference type="CDD" id="cd02883">
    <property type="entry name" value="NUDIX_Hydrolase"/>
    <property type="match status" value="1"/>
</dbReference>
<feature type="domain" description="Nudix hydrolase" evidence="2">
    <location>
        <begin position="63"/>
        <end position="195"/>
    </location>
</feature>
<comment type="caution">
    <text evidence="3">The sequence shown here is derived from an EMBL/GenBank/DDBJ whole genome shotgun (WGS) entry which is preliminary data.</text>
</comment>
<evidence type="ECO:0000313" key="4">
    <source>
        <dbReference type="Proteomes" id="UP000053244"/>
    </source>
</evidence>
<dbReference type="PANTHER" id="PTHR43736:SF1">
    <property type="entry name" value="DIHYDRONEOPTERIN TRIPHOSPHATE DIPHOSPHATASE"/>
    <property type="match status" value="1"/>
</dbReference>
<dbReference type="EMBL" id="LLZH01000310">
    <property type="protein sequence ID" value="KUL25794.1"/>
    <property type="molecule type" value="Genomic_DNA"/>
</dbReference>
<keyword evidence="4" id="KW-1185">Reference proteome</keyword>
<evidence type="ECO:0000259" key="2">
    <source>
        <dbReference type="PROSITE" id="PS51462"/>
    </source>
</evidence>
<dbReference type="InterPro" id="IPR000086">
    <property type="entry name" value="NUDIX_hydrolase_dom"/>
</dbReference>